<dbReference type="GO" id="GO:0009279">
    <property type="term" value="C:cell outer membrane"/>
    <property type="evidence" value="ECO:0007669"/>
    <property type="project" value="UniProtKB-SubCell"/>
</dbReference>
<evidence type="ECO:0000256" key="4">
    <source>
        <dbReference type="ARBA" id="ARBA00022452"/>
    </source>
</evidence>
<gene>
    <name evidence="13" type="ORF">DDK22_00845</name>
</gene>
<dbReference type="InterPro" id="IPR033900">
    <property type="entry name" value="Gram_neg_porin_domain"/>
</dbReference>
<keyword evidence="3" id="KW-0813">Transport</keyword>
<dbReference type="GO" id="GO:0006811">
    <property type="term" value="P:monoatomic ion transport"/>
    <property type="evidence" value="ECO:0007669"/>
    <property type="project" value="UniProtKB-KW"/>
</dbReference>
<dbReference type="Pfam" id="PF13609">
    <property type="entry name" value="Porin_4"/>
    <property type="match status" value="1"/>
</dbReference>
<dbReference type="InterPro" id="IPR050298">
    <property type="entry name" value="Gram-neg_bact_OMP"/>
</dbReference>
<evidence type="ECO:0000313" key="14">
    <source>
        <dbReference type="Proteomes" id="UP000253501"/>
    </source>
</evidence>
<evidence type="ECO:0000256" key="11">
    <source>
        <dbReference type="SAM" id="SignalP"/>
    </source>
</evidence>
<dbReference type="SUPFAM" id="SSF56935">
    <property type="entry name" value="Porins"/>
    <property type="match status" value="1"/>
</dbReference>
<feature type="chain" id="PRO_5016959419" evidence="11">
    <location>
        <begin position="21"/>
        <end position="357"/>
    </location>
</feature>
<evidence type="ECO:0000259" key="12">
    <source>
        <dbReference type="Pfam" id="PF13609"/>
    </source>
</evidence>
<keyword evidence="4" id="KW-1134">Transmembrane beta strand</keyword>
<keyword evidence="10" id="KW-0998">Cell outer membrane</keyword>
<dbReference type="GO" id="GO:0015288">
    <property type="term" value="F:porin activity"/>
    <property type="evidence" value="ECO:0007669"/>
    <property type="project" value="UniProtKB-KW"/>
</dbReference>
<keyword evidence="8" id="KW-0626">Porin</keyword>
<feature type="signal peptide" evidence="11">
    <location>
        <begin position="1"/>
        <end position="20"/>
    </location>
</feature>
<keyword evidence="9" id="KW-0472">Membrane</keyword>
<evidence type="ECO:0000256" key="10">
    <source>
        <dbReference type="ARBA" id="ARBA00023237"/>
    </source>
</evidence>
<dbReference type="GO" id="GO:0046930">
    <property type="term" value="C:pore complex"/>
    <property type="evidence" value="ECO:0007669"/>
    <property type="project" value="UniProtKB-KW"/>
</dbReference>
<evidence type="ECO:0000256" key="3">
    <source>
        <dbReference type="ARBA" id="ARBA00022448"/>
    </source>
</evidence>
<accession>A0A367PR30</accession>
<dbReference type="PANTHER" id="PTHR34501:SF9">
    <property type="entry name" value="MAJOR OUTER MEMBRANE PROTEIN P.IA"/>
    <property type="match status" value="1"/>
</dbReference>
<feature type="domain" description="Porin" evidence="12">
    <location>
        <begin position="8"/>
        <end position="328"/>
    </location>
</feature>
<evidence type="ECO:0000313" key="13">
    <source>
        <dbReference type="EMBL" id="RCJ10362.1"/>
    </source>
</evidence>
<comment type="caution">
    <text evidence="13">The sequence shown here is derived from an EMBL/GenBank/DDBJ whole genome shotgun (WGS) entry which is preliminary data.</text>
</comment>
<comment type="subcellular location">
    <subcellularLocation>
        <location evidence="1">Cell outer membrane</location>
        <topology evidence="1">Multi-pass membrane protein</topology>
    </subcellularLocation>
</comment>
<sequence>MRRLKAIAACSVGLAGAAHAEGSVQAYGIVNTGVMYVSNQGGSSNLVADPGTQAPTLFGFRGTEELGGGLQAVFKLQGQFSMKNGQSIGNLFGHESYVGLRDDKLGTLTLGNQIDFMFYSLALDHWGSAFPFISCISLRQGPFSGLGVPNTPGGSFDFDRVAGLAMPNSVKYQSPDFGGLSVGAQYSLGGQPGSFGNSSGQSAGVNYHVGNLRLNGAYTYVKYPQLNAGNDGIRNFGFGGSYAIGPAVAALMYTNTENTATGARVAVYEGDVTWAFSPAWHLNAAYQYMRGNDTLDRQSAMQGTLTLLYSFSKRTSVYADLVYQKASGAGKAWISLAPGPSSGATQVAANIGVLHAF</sequence>
<dbReference type="PANTHER" id="PTHR34501">
    <property type="entry name" value="PROTEIN YDDL-RELATED"/>
    <property type="match status" value="1"/>
</dbReference>
<evidence type="ECO:0000256" key="9">
    <source>
        <dbReference type="ARBA" id="ARBA00023136"/>
    </source>
</evidence>
<dbReference type="AlphaFoldDB" id="A0A367PR30"/>
<keyword evidence="6 11" id="KW-0732">Signal</keyword>
<evidence type="ECO:0000256" key="5">
    <source>
        <dbReference type="ARBA" id="ARBA00022692"/>
    </source>
</evidence>
<reference evidence="13 14" key="1">
    <citation type="submission" date="2018-04" db="EMBL/GenBank/DDBJ databases">
        <title>Cupriavidus necator CR12 genome sequencing and assembly.</title>
        <authorList>
            <person name="Ben Fekih I."/>
            <person name="Mazhar H.S."/>
            <person name="Bello S.K."/>
            <person name="Rensing C."/>
        </authorList>
    </citation>
    <scope>NUCLEOTIDE SEQUENCE [LARGE SCALE GENOMIC DNA]</scope>
    <source>
        <strain evidence="13 14">CR12</strain>
    </source>
</reference>
<organism evidence="13 14">
    <name type="scientific">Cupriavidus necator</name>
    <name type="common">Alcaligenes eutrophus</name>
    <name type="synonym">Ralstonia eutropha</name>
    <dbReference type="NCBI Taxonomy" id="106590"/>
    <lineage>
        <taxon>Bacteria</taxon>
        <taxon>Pseudomonadati</taxon>
        <taxon>Pseudomonadota</taxon>
        <taxon>Betaproteobacteria</taxon>
        <taxon>Burkholderiales</taxon>
        <taxon>Burkholderiaceae</taxon>
        <taxon>Cupriavidus</taxon>
    </lineage>
</organism>
<evidence type="ECO:0000256" key="8">
    <source>
        <dbReference type="ARBA" id="ARBA00023114"/>
    </source>
</evidence>
<name>A0A367PR30_CUPNE</name>
<evidence type="ECO:0000256" key="2">
    <source>
        <dbReference type="ARBA" id="ARBA00011233"/>
    </source>
</evidence>
<evidence type="ECO:0000256" key="6">
    <source>
        <dbReference type="ARBA" id="ARBA00022729"/>
    </source>
</evidence>
<evidence type="ECO:0000256" key="7">
    <source>
        <dbReference type="ARBA" id="ARBA00023065"/>
    </source>
</evidence>
<proteinExistence type="predicted"/>
<evidence type="ECO:0000256" key="1">
    <source>
        <dbReference type="ARBA" id="ARBA00004571"/>
    </source>
</evidence>
<dbReference type="EMBL" id="QDHA01000002">
    <property type="protein sequence ID" value="RCJ10362.1"/>
    <property type="molecule type" value="Genomic_DNA"/>
</dbReference>
<dbReference type="Gene3D" id="2.40.160.10">
    <property type="entry name" value="Porin"/>
    <property type="match status" value="1"/>
</dbReference>
<keyword evidence="5" id="KW-0812">Transmembrane</keyword>
<protein>
    <submittedName>
        <fullName evidence="13">Porin</fullName>
    </submittedName>
</protein>
<keyword evidence="7" id="KW-0406">Ion transport</keyword>
<dbReference type="CDD" id="cd00342">
    <property type="entry name" value="gram_neg_porins"/>
    <property type="match status" value="1"/>
</dbReference>
<dbReference type="Proteomes" id="UP000253501">
    <property type="component" value="Unassembled WGS sequence"/>
</dbReference>
<comment type="subunit">
    <text evidence="2">Homotrimer.</text>
</comment>
<dbReference type="InterPro" id="IPR023614">
    <property type="entry name" value="Porin_dom_sf"/>
</dbReference>